<dbReference type="InterPro" id="IPR000182">
    <property type="entry name" value="GNAT_dom"/>
</dbReference>
<accession>A0A7S3L3Q2</accession>
<organism evidence="10">
    <name type="scientific">Amphora coffeiformis</name>
    <dbReference type="NCBI Taxonomy" id="265554"/>
    <lineage>
        <taxon>Eukaryota</taxon>
        <taxon>Sar</taxon>
        <taxon>Stramenopiles</taxon>
        <taxon>Ochrophyta</taxon>
        <taxon>Bacillariophyta</taxon>
        <taxon>Bacillariophyceae</taxon>
        <taxon>Bacillariophycidae</taxon>
        <taxon>Thalassiophysales</taxon>
        <taxon>Catenulaceae</taxon>
        <taxon>Amphora</taxon>
    </lineage>
</organism>
<evidence type="ECO:0000256" key="5">
    <source>
        <dbReference type="ARBA" id="ARBA00023315"/>
    </source>
</evidence>
<dbReference type="NCBIfam" id="NF003641">
    <property type="entry name" value="PRK05279.1"/>
    <property type="match status" value="1"/>
</dbReference>
<dbReference type="SUPFAM" id="SSF53633">
    <property type="entry name" value="Carbamate kinase-like"/>
    <property type="match status" value="1"/>
</dbReference>
<dbReference type="NCBIfam" id="TIGR01890">
    <property type="entry name" value="N-Ac-Glu-synth"/>
    <property type="match status" value="1"/>
</dbReference>
<keyword evidence="5" id="KW-0012">Acyltransferase</keyword>
<evidence type="ECO:0000256" key="4">
    <source>
        <dbReference type="ARBA" id="ARBA00022679"/>
    </source>
</evidence>
<keyword evidence="4" id="KW-0808">Transferase</keyword>
<feature type="domain" description="N-acetyltransferase" evidence="9">
    <location>
        <begin position="455"/>
        <end position="593"/>
    </location>
</feature>
<dbReference type="PROSITE" id="PS51186">
    <property type="entry name" value="GNAT"/>
    <property type="match status" value="1"/>
</dbReference>
<feature type="compositionally biased region" description="Polar residues" evidence="7">
    <location>
        <begin position="73"/>
        <end position="89"/>
    </location>
</feature>
<dbReference type="Gene3D" id="3.40.630.30">
    <property type="match status" value="1"/>
</dbReference>
<sequence>MLTRQLLFVVTNTMAWTLSRSLLMPVTRRAGARISLQQPYRGGGRRTSGWLRAYTDDKVSESAASSTSSSSEPTNTTMMMFQNDTTSNSNLPLPPGARAPNPPSPEYDASSVLAIDPEDVKVISIAHNETDAPMEADMIRRLPFVKMFRGSANYIANHRSTSAVYHIPGGLLDLPDPNVFKDLMNDIALTWLLGMNVVLVAGCRHQVKKRLDKDHDLQSHGLRVTDADTLRIVKEEAGYVRFEVERQLARSLRLQGAGGSTGKGHYDGNVVSGNFYSAQPFGILDGIDYMYTGFVRRVEVEKIRKLHANRDICLLTTLGVSPSGEVFNVNSESLAATVAGSLGSSKVIYFTEKEMELRHKVYDGKIQSLRLSDARQLLNHNKIRCNKRGFVAMDEDDNRLSDDEREMLLKIGWSIQALEQGVKRAHIISPKFGSVLQELYTRDGSGTLVSGDLYEGIRRATVVDVSGIYDLISPLVQMGTLIDRPKSTLEKDIDMYYVYMRDNNIVACGQLKLFEEGFSEIGCLVVNKEFRAKGRGDAMLGYLERLSLMNGCSSIFVLSTQTMEWFVERGFEEVSVDKLPPSRQAVYNYKRNSKIYMKKIESSRDLDASELWWNR</sequence>
<comment type="catalytic activity">
    <reaction evidence="6">
        <text>L-glutamate + acetyl-CoA = N-acetyl-L-glutamate + CoA + H(+)</text>
        <dbReference type="Rhea" id="RHEA:24292"/>
        <dbReference type="ChEBI" id="CHEBI:15378"/>
        <dbReference type="ChEBI" id="CHEBI:29985"/>
        <dbReference type="ChEBI" id="CHEBI:44337"/>
        <dbReference type="ChEBI" id="CHEBI:57287"/>
        <dbReference type="ChEBI" id="CHEBI:57288"/>
        <dbReference type="EC" id="2.3.1.1"/>
    </reaction>
</comment>
<comment type="pathway">
    <text evidence="1">Amino-acid biosynthesis; L-arginine biosynthesis; N(2)-acetyl-L-ornithine from L-glutamate: step 1/4.</text>
</comment>
<feature type="region of interest" description="Disordered" evidence="7">
    <location>
        <begin position="61"/>
        <end position="108"/>
    </location>
</feature>
<comment type="similarity">
    <text evidence="2">Belongs to the acetyltransferase family. ArgA subfamily.</text>
</comment>
<dbReference type="Gene3D" id="3.40.1160.10">
    <property type="entry name" value="Acetylglutamate kinase-like"/>
    <property type="match status" value="1"/>
</dbReference>
<reference evidence="10" key="1">
    <citation type="submission" date="2021-01" db="EMBL/GenBank/DDBJ databases">
        <authorList>
            <person name="Corre E."/>
            <person name="Pelletier E."/>
            <person name="Niang G."/>
            <person name="Scheremetjew M."/>
            <person name="Finn R."/>
            <person name="Kale V."/>
            <person name="Holt S."/>
            <person name="Cochrane G."/>
            <person name="Meng A."/>
            <person name="Brown T."/>
            <person name="Cohen L."/>
        </authorList>
    </citation>
    <scope>NUCLEOTIDE SEQUENCE</scope>
    <source>
        <strain evidence="10">CCMP127</strain>
    </source>
</reference>
<evidence type="ECO:0000256" key="1">
    <source>
        <dbReference type="ARBA" id="ARBA00004925"/>
    </source>
</evidence>
<keyword evidence="8" id="KW-0732">Signal</keyword>
<evidence type="ECO:0000256" key="3">
    <source>
        <dbReference type="ARBA" id="ARBA00012697"/>
    </source>
</evidence>
<dbReference type="PANTHER" id="PTHR30602">
    <property type="entry name" value="AMINO-ACID ACETYLTRANSFERASE"/>
    <property type="match status" value="1"/>
</dbReference>
<dbReference type="InterPro" id="IPR016181">
    <property type="entry name" value="Acyl_CoA_acyltransferase"/>
</dbReference>
<gene>
    <name evidence="10" type="ORF">ACOF00016_LOCUS7782</name>
</gene>
<evidence type="ECO:0000256" key="8">
    <source>
        <dbReference type="SAM" id="SignalP"/>
    </source>
</evidence>
<evidence type="ECO:0000256" key="7">
    <source>
        <dbReference type="SAM" id="MobiDB-lite"/>
    </source>
</evidence>
<protein>
    <recommendedName>
        <fullName evidence="3">amino-acid N-acetyltransferase</fullName>
        <ecNumber evidence="3">2.3.1.1</ecNumber>
    </recommendedName>
</protein>
<dbReference type="AlphaFoldDB" id="A0A7S3L3Q2"/>
<dbReference type="CDD" id="cd04301">
    <property type="entry name" value="NAT_SF"/>
    <property type="match status" value="1"/>
</dbReference>
<dbReference type="PANTHER" id="PTHR30602:SF12">
    <property type="entry name" value="AMINO-ACID ACETYLTRANSFERASE NAGS1, CHLOROPLASTIC-RELATED"/>
    <property type="match status" value="1"/>
</dbReference>
<dbReference type="EC" id="2.3.1.1" evidence="3"/>
<dbReference type="HAMAP" id="MF_01105">
    <property type="entry name" value="N_acetyl_glu_synth"/>
    <property type="match status" value="1"/>
</dbReference>
<evidence type="ECO:0000256" key="6">
    <source>
        <dbReference type="ARBA" id="ARBA00048372"/>
    </source>
</evidence>
<dbReference type="Pfam" id="PF00583">
    <property type="entry name" value="Acetyltransf_1"/>
    <property type="match status" value="1"/>
</dbReference>
<feature type="compositionally biased region" description="Low complexity" evidence="7">
    <location>
        <begin position="61"/>
        <end position="72"/>
    </location>
</feature>
<dbReference type="InterPro" id="IPR036393">
    <property type="entry name" value="AceGlu_kinase-like_sf"/>
</dbReference>
<dbReference type="GO" id="GO:0005737">
    <property type="term" value="C:cytoplasm"/>
    <property type="evidence" value="ECO:0007669"/>
    <property type="project" value="InterPro"/>
</dbReference>
<feature type="compositionally biased region" description="Pro residues" evidence="7">
    <location>
        <begin position="92"/>
        <end position="105"/>
    </location>
</feature>
<dbReference type="UniPathway" id="UPA00068">
    <property type="reaction ID" value="UER00106"/>
</dbReference>
<dbReference type="GO" id="GO:0006526">
    <property type="term" value="P:L-arginine biosynthetic process"/>
    <property type="evidence" value="ECO:0007669"/>
    <property type="project" value="UniProtKB-UniPathway"/>
</dbReference>
<proteinExistence type="inferred from homology"/>
<evidence type="ECO:0000313" key="10">
    <source>
        <dbReference type="EMBL" id="CAE0410259.1"/>
    </source>
</evidence>
<feature type="chain" id="PRO_5030885226" description="amino-acid N-acetyltransferase" evidence="8">
    <location>
        <begin position="22"/>
        <end position="615"/>
    </location>
</feature>
<dbReference type="InterPro" id="IPR001048">
    <property type="entry name" value="Asp/Glu/Uridylate_kinase"/>
</dbReference>
<dbReference type="InterPro" id="IPR010167">
    <property type="entry name" value="NH2A_AcTrfase"/>
</dbReference>
<evidence type="ECO:0000259" key="9">
    <source>
        <dbReference type="PROSITE" id="PS51186"/>
    </source>
</evidence>
<dbReference type="EMBL" id="HBIM01009198">
    <property type="protein sequence ID" value="CAE0410259.1"/>
    <property type="molecule type" value="Transcribed_RNA"/>
</dbReference>
<evidence type="ECO:0000256" key="2">
    <source>
        <dbReference type="ARBA" id="ARBA00009145"/>
    </source>
</evidence>
<dbReference type="GO" id="GO:0004042">
    <property type="term" value="F:L-glutamate N-acetyltransferase activity"/>
    <property type="evidence" value="ECO:0007669"/>
    <property type="project" value="InterPro"/>
</dbReference>
<dbReference type="SUPFAM" id="SSF55729">
    <property type="entry name" value="Acyl-CoA N-acyltransferases (Nat)"/>
    <property type="match status" value="1"/>
</dbReference>
<feature type="signal peptide" evidence="8">
    <location>
        <begin position="1"/>
        <end position="21"/>
    </location>
</feature>
<name>A0A7S3L3Q2_9STRA</name>
<dbReference type="Pfam" id="PF00696">
    <property type="entry name" value="AA_kinase"/>
    <property type="match status" value="1"/>
</dbReference>